<feature type="compositionally biased region" description="Polar residues" evidence="1">
    <location>
        <begin position="448"/>
        <end position="457"/>
    </location>
</feature>
<feature type="region of interest" description="Disordered" evidence="1">
    <location>
        <begin position="443"/>
        <end position="529"/>
    </location>
</feature>
<dbReference type="EMBL" id="MU858109">
    <property type="protein sequence ID" value="KAK4213396.1"/>
    <property type="molecule type" value="Genomic_DNA"/>
</dbReference>
<comment type="caution">
    <text evidence="2">The sequence shown here is derived from an EMBL/GenBank/DDBJ whole genome shotgun (WGS) entry which is preliminary data.</text>
</comment>
<feature type="compositionally biased region" description="Gly residues" evidence="1">
    <location>
        <begin position="304"/>
        <end position="313"/>
    </location>
</feature>
<feature type="region of interest" description="Disordered" evidence="1">
    <location>
        <begin position="1"/>
        <end position="109"/>
    </location>
</feature>
<feature type="compositionally biased region" description="Pro residues" evidence="1">
    <location>
        <begin position="19"/>
        <end position="34"/>
    </location>
</feature>
<accession>A0AAN7B5D1</accession>
<feature type="compositionally biased region" description="Polar residues" evidence="1">
    <location>
        <begin position="174"/>
        <end position="183"/>
    </location>
</feature>
<sequence>MAEQDYYKDDQQRQQYRSSPPPRNSYYPVYPPTQTPGVPHDQNTTGYSPYQSPSPVGSAQGYILPQNTPPRGQIPYLQSNHADTGNIYSAYYSSPSPPAQGYPAPQTWLSPQPLQWYQQQLHLQPCQSSYSTSPSPSHLPPSTLSQHSLGSMNVNPILGPSPGPGPPAAGSGPNTSYHQSSSPALGPTSPPASGALSPGEHESHSNDNEQTGSPQTDPQSEQDRGLLATLSGGAGNAFIGSKFKVSNGQHNTMIETAGAVAGAVTANVIEDKPKNQKYATGSSFYSQSQQGGQQQQQQQQTHGSTGGNAGGLAGTFDKLGGLLAGKSDGAGNTRLEVNPQSPGQAQAQGQSSYGSRGQDQRSYEYGFQGQGHAQVPPQFGHQYAQQHHQQYNQQLYNQHYHQQYAQQQYAQQQAAALGYNNIHGNAKGSGQYGGQYGYPYSYIGQPQNQPGSQSYNSPPAAVPYDEQSPSSPPYGTSSSQEQRQHQQQQQYGGGFQPGQSPQYGGGAGGYPQQGAGHHGHGHSHSSGGW</sequence>
<dbReference type="AlphaFoldDB" id="A0AAN7B5D1"/>
<evidence type="ECO:0000313" key="3">
    <source>
        <dbReference type="Proteomes" id="UP001301769"/>
    </source>
</evidence>
<evidence type="ECO:0000313" key="2">
    <source>
        <dbReference type="EMBL" id="KAK4213396.1"/>
    </source>
</evidence>
<feature type="compositionally biased region" description="Polar residues" evidence="1">
    <location>
        <begin position="65"/>
        <end position="87"/>
    </location>
</feature>
<feature type="compositionally biased region" description="Low complexity" evidence="1">
    <location>
        <begin position="339"/>
        <end position="357"/>
    </location>
</feature>
<feature type="compositionally biased region" description="Low complexity" evidence="1">
    <location>
        <begin position="280"/>
        <end position="303"/>
    </location>
</feature>
<feature type="compositionally biased region" description="Polar residues" evidence="1">
    <location>
        <begin position="208"/>
        <end position="219"/>
    </location>
</feature>
<protein>
    <submittedName>
        <fullName evidence="2">Uncharacterized protein</fullName>
    </submittedName>
</protein>
<dbReference type="Proteomes" id="UP001301769">
    <property type="component" value="Unassembled WGS sequence"/>
</dbReference>
<organism evidence="2 3">
    <name type="scientific">Rhypophila decipiens</name>
    <dbReference type="NCBI Taxonomy" id="261697"/>
    <lineage>
        <taxon>Eukaryota</taxon>
        <taxon>Fungi</taxon>
        <taxon>Dikarya</taxon>
        <taxon>Ascomycota</taxon>
        <taxon>Pezizomycotina</taxon>
        <taxon>Sordariomycetes</taxon>
        <taxon>Sordariomycetidae</taxon>
        <taxon>Sordariales</taxon>
        <taxon>Naviculisporaceae</taxon>
        <taxon>Rhypophila</taxon>
    </lineage>
</organism>
<reference evidence="2" key="1">
    <citation type="journal article" date="2023" name="Mol. Phylogenet. Evol.">
        <title>Genome-scale phylogeny and comparative genomics of the fungal order Sordariales.</title>
        <authorList>
            <person name="Hensen N."/>
            <person name="Bonometti L."/>
            <person name="Westerberg I."/>
            <person name="Brannstrom I.O."/>
            <person name="Guillou S."/>
            <person name="Cros-Aarteil S."/>
            <person name="Calhoun S."/>
            <person name="Haridas S."/>
            <person name="Kuo A."/>
            <person name="Mondo S."/>
            <person name="Pangilinan J."/>
            <person name="Riley R."/>
            <person name="LaButti K."/>
            <person name="Andreopoulos B."/>
            <person name="Lipzen A."/>
            <person name="Chen C."/>
            <person name="Yan M."/>
            <person name="Daum C."/>
            <person name="Ng V."/>
            <person name="Clum A."/>
            <person name="Steindorff A."/>
            <person name="Ohm R.A."/>
            <person name="Martin F."/>
            <person name="Silar P."/>
            <person name="Natvig D.O."/>
            <person name="Lalanne C."/>
            <person name="Gautier V."/>
            <person name="Ament-Velasquez S.L."/>
            <person name="Kruys A."/>
            <person name="Hutchinson M.I."/>
            <person name="Powell A.J."/>
            <person name="Barry K."/>
            <person name="Miller A.N."/>
            <person name="Grigoriev I.V."/>
            <person name="Debuchy R."/>
            <person name="Gladieux P."/>
            <person name="Hiltunen Thoren M."/>
            <person name="Johannesson H."/>
        </authorList>
    </citation>
    <scope>NUCLEOTIDE SEQUENCE</scope>
    <source>
        <strain evidence="2">PSN293</strain>
    </source>
</reference>
<feature type="compositionally biased region" description="Polar residues" evidence="1">
    <location>
        <begin position="41"/>
        <end position="57"/>
    </location>
</feature>
<feature type="compositionally biased region" description="Low complexity" evidence="1">
    <location>
        <begin position="127"/>
        <end position="148"/>
    </location>
</feature>
<reference evidence="2" key="2">
    <citation type="submission" date="2023-05" db="EMBL/GenBank/DDBJ databases">
        <authorList>
            <consortium name="Lawrence Berkeley National Laboratory"/>
            <person name="Steindorff A."/>
            <person name="Hensen N."/>
            <person name="Bonometti L."/>
            <person name="Westerberg I."/>
            <person name="Brannstrom I.O."/>
            <person name="Guillou S."/>
            <person name="Cros-Aarteil S."/>
            <person name="Calhoun S."/>
            <person name="Haridas S."/>
            <person name="Kuo A."/>
            <person name="Mondo S."/>
            <person name="Pangilinan J."/>
            <person name="Riley R."/>
            <person name="Labutti K."/>
            <person name="Andreopoulos B."/>
            <person name="Lipzen A."/>
            <person name="Chen C."/>
            <person name="Yanf M."/>
            <person name="Daum C."/>
            <person name="Ng V."/>
            <person name="Clum A."/>
            <person name="Ohm R."/>
            <person name="Martin F."/>
            <person name="Silar P."/>
            <person name="Natvig D."/>
            <person name="Lalanne C."/>
            <person name="Gautier V."/>
            <person name="Ament-Velasquez S.L."/>
            <person name="Kruys A."/>
            <person name="Hutchinson M.I."/>
            <person name="Powell A.J."/>
            <person name="Barry K."/>
            <person name="Miller A.N."/>
            <person name="Grigoriev I.V."/>
            <person name="Debuchy R."/>
            <person name="Gladieux P."/>
            <person name="Thoren M.H."/>
            <person name="Johannesson H."/>
        </authorList>
    </citation>
    <scope>NUCLEOTIDE SEQUENCE</scope>
    <source>
        <strain evidence="2">PSN293</strain>
    </source>
</reference>
<feature type="region of interest" description="Disordered" evidence="1">
    <location>
        <begin position="274"/>
        <end position="362"/>
    </location>
</feature>
<feature type="compositionally biased region" description="Basic and acidic residues" evidence="1">
    <location>
        <begin position="1"/>
        <end position="12"/>
    </location>
</feature>
<feature type="compositionally biased region" description="Low complexity" evidence="1">
    <location>
        <begin position="473"/>
        <end position="490"/>
    </location>
</feature>
<evidence type="ECO:0000256" key="1">
    <source>
        <dbReference type="SAM" id="MobiDB-lite"/>
    </source>
</evidence>
<gene>
    <name evidence="2" type="ORF">QBC37DRAFT_423040</name>
</gene>
<name>A0AAN7B5D1_9PEZI</name>
<feature type="region of interest" description="Disordered" evidence="1">
    <location>
        <begin position="124"/>
        <end position="233"/>
    </location>
</feature>
<proteinExistence type="predicted"/>
<keyword evidence="3" id="KW-1185">Reference proteome</keyword>